<dbReference type="PATRIC" id="fig|659018.3.peg.414"/>
<comment type="caution">
    <text evidence="1">The sequence shown here is derived from an EMBL/GenBank/DDBJ whole genome shotgun (WGS) entry which is preliminary data.</text>
</comment>
<protein>
    <recommendedName>
        <fullName evidence="3">Flagellar protein FliT</fullName>
    </recommendedName>
</protein>
<dbReference type="AlphaFoldDB" id="A0A0R0EBK8"/>
<keyword evidence="2" id="KW-1185">Reference proteome</keyword>
<reference evidence="1 2" key="1">
    <citation type="submission" date="2015-05" db="EMBL/GenBank/DDBJ databases">
        <title>Genome sequencing and analysis of members of genus Stenotrophomonas.</title>
        <authorList>
            <person name="Patil P.P."/>
            <person name="Midha S."/>
            <person name="Patil P.B."/>
        </authorList>
    </citation>
    <scope>NUCLEOTIDE SEQUENCE [LARGE SCALE GENOMIC DNA]</scope>
    <source>
        <strain evidence="1 2">JCM 16244</strain>
    </source>
</reference>
<dbReference type="Proteomes" id="UP000050940">
    <property type="component" value="Unassembled WGS sequence"/>
</dbReference>
<dbReference type="STRING" id="659018.ABB34_02765"/>
<evidence type="ECO:0000313" key="2">
    <source>
        <dbReference type="Proteomes" id="UP000050940"/>
    </source>
</evidence>
<proteinExistence type="predicted"/>
<dbReference type="RefSeq" id="WP_057639713.1">
    <property type="nucleotide sequence ID" value="NZ_LDJP01000012.1"/>
</dbReference>
<name>A0A0R0EBK8_9GAMM</name>
<organism evidence="1 2">
    <name type="scientific">Stenotrophomonas daejeonensis</name>
    <dbReference type="NCBI Taxonomy" id="659018"/>
    <lineage>
        <taxon>Bacteria</taxon>
        <taxon>Pseudomonadati</taxon>
        <taxon>Pseudomonadota</taxon>
        <taxon>Gammaproteobacteria</taxon>
        <taxon>Lysobacterales</taxon>
        <taxon>Lysobacteraceae</taxon>
        <taxon>Stenotrophomonas</taxon>
    </lineage>
</organism>
<sequence length="101" mass="11164">MDHDATLQALHADLDALRTAVEQEDHAEAALIAVRHDRHLREFIETCGTQAAANGLRKLLELQRDLTRDMLARRDVAAAHLRSGRQSVRAANAYQQAGTLA</sequence>
<dbReference type="EMBL" id="LDJP01000012">
    <property type="protein sequence ID" value="KRG87905.1"/>
    <property type="molecule type" value="Genomic_DNA"/>
</dbReference>
<dbReference type="OrthoDB" id="6040217at2"/>
<accession>A0A0R0EBK8</accession>
<gene>
    <name evidence="1" type="ORF">ABB34_02765</name>
</gene>
<evidence type="ECO:0008006" key="3">
    <source>
        <dbReference type="Google" id="ProtNLM"/>
    </source>
</evidence>
<evidence type="ECO:0000313" key="1">
    <source>
        <dbReference type="EMBL" id="KRG87905.1"/>
    </source>
</evidence>